<sequence length="235" mass="26514">MVTVYLYPRFYDRSCPKAKEIVNSVVAKAVAREPRMAASLLRLHFHDCFVKGCDASILLDCSGSMITEKRSKPNRKLVGSKSLTRSNLPWRRTALTLSCADIMALAARDSTVLVWQALLAVRHWYCLLQKTLRLGLSLLLCGEKVVELVRLDLLELNFYRYLNIFRNVTHCTSKWAKARHTWALFNTTVMSQYTVRGFSAPDKFIVAAVTGYFHSIACAANAKGVDDSLQVNHIP</sequence>
<dbReference type="EC" id="1.11.1.7" evidence="3"/>
<dbReference type="PANTHER" id="PTHR31388">
    <property type="entry name" value="PEROXIDASE 72-RELATED"/>
    <property type="match status" value="1"/>
</dbReference>
<evidence type="ECO:0000256" key="8">
    <source>
        <dbReference type="ARBA" id="ARBA00023002"/>
    </source>
</evidence>
<dbReference type="PROSITE" id="PS00436">
    <property type="entry name" value="PEROXIDASE_2"/>
    <property type="match status" value="1"/>
</dbReference>
<protein>
    <recommendedName>
        <fullName evidence="3">peroxidase</fullName>
        <ecNumber evidence="3">1.11.1.7</ecNumber>
    </recommendedName>
</protein>
<keyword evidence="5" id="KW-0349">Heme</keyword>
<dbReference type="PRINTS" id="PR00458">
    <property type="entry name" value="PEROXIDASE"/>
</dbReference>
<evidence type="ECO:0000256" key="9">
    <source>
        <dbReference type="ARBA" id="ARBA00023004"/>
    </source>
</evidence>
<feature type="disulfide bond" evidence="13">
    <location>
        <begin position="48"/>
        <end position="53"/>
    </location>
</feature>
<evidence type="ECO:0000256" key="7">
    <source>
        <dbReference type="ARBA" id="ARBA00022837"/>
    </source>
</evidence>
<feature type="domain" description="Plant heme peroxidase family profile" evidence="15">
    <location>
        <begin position="5"/>
        <end position="135"/>
    </location>
</feature>
<dbReference type="InterPro" id="IPR002016">
    <property type="entry name" value="Haem_peroxidase"/>
</dbReference>
<dbReference type="Pfam" id="PF02259">
    <property type="entry name" value="FAT"/>
    <property type="match status" value="1"/>
</dbReference>
<comment type="caution">
    <text evidence="16">The sequence shown here is derived from an EMBL/GenBank/DDBJ whole genome shotgun (WGS) entry which is preliminary data.</text>
</comment>
<dbReference type="InParanoid" id="A0A2R6RYV0"/>
<evidence type="ECO:0000256" key="1">
    <source>
        <dbReference type="ARBA" id="ARBA00000189"/>
    </source>
</evidence>
<evidence type="ECO:0000256" key="10">
    <source>
        <dbReference type="PIRSR" id="PIRSR600823-1"/>
    </source>
</evidence>
<feature type="binding site" evidence="11">
    <location>
        <position position="52"/>
    </location>
    <ligand>
        <name>Ca(2+)</name>
        <dbReference type="ChEBI" id="CHEBI:29108"/>
        <label>1</label>
    </ligand>
</feature>
<dbReference type="GO" id="GO:0006979">
    <property type="term" value="P:response to oxidative stress"/>
    <property type="evidence" value="ECO:0007669"/>
    <property type="project" value="InterPro"/>
</dbReference>
<evidence type="ECO:0000256" key="5">
    <source>
        <dbReference type="ARBA" id="ARBA00022617"/>
    </source>
</evidence>
<evidence type="ECO:0000256" key="4">
    <source>
        <dbReference type="ARBA" id="ARBA00022559"/>
    </source>
</evidence>
<keyword evidence="7 11" id="KW-0106">Calcium</keyword>
<keyword evidence="13" id="KW-1015">Disulfide bond</keyword>
<dbReference type="OrthoDB" id="2113341at2759"/>
<reference evidence="16 17" key="1">
    <citation type="submission" date="2017-07" db="EMBL/GenBank/DDBJ databases">
        <title>An improved, manually edited Actinidia chinensis var. chinensis (kiwifruit) genome highlights the challenges associated with draft genomes and gene prediction in plants.</title>
        <authorList>
            <person name="Pilkington S."/>
            <person name="Crowhurst R."/>
            <person name="Hilario E."/>
            <person name="Nardozza S."/>
            <person name="Fraser L."/>
            <person name="Peng Y."/>
            <person name="Gunaseelan K."/>
            <person name="Simpson R."/>
            <person name="Tahir J."/>
            <person name="Deroles S."/>
            <person name="Templeton K."/>
            <person name="Luo Z."/>
            <person name="Davy M."/>
            <person name="Cheng C."/>
            <person name="Mcneilage M."/>
            <person name="Scaglione D."/>
            <person name="Liu Y."/>
            <person name="Zhang Q."/>
            <person name="Datson P."/>
            <person name="De Silva N."/>
            <person name="Gardiner S."/>
            <person name="Bassett H."/>
            <person name="Chagne D."/>
            <person name="Mccallum J."/>
            <person name="Dzierzon H."/>
            <person name="Deng C."/>
            <person name="Wang Y.-Y."/>
            <person name="Barron N."/>
            <person name="Manako K."/>
            <person name="Bowen J."/>
            <person name="Foster T."/>
            <person name="Erridge Z."/>
            <person name="Tiffin H."/>
            <person name="Waite C."/>
            <person name="Davies K."/>
            <person name="Grierson E."/>
            <person name="Laing W."/>
            <person name="Kirk R."/>
            <person name="Chen X."/>
            <person name="Wood M."/>
            <person name="Montefiori M."/>
            <person name="Brummell D."/>
            <person name="Schwinn K."/>
            <person name="Catanach A."/>
            <person name="Fullerton C."/>
            <person name="Li D."/>
            <person name="Meiyalaghan S."/>
            <person name="Nieuwenhuizen N."/>
            <person name="Read N."/>
            <person name="Prakash R."/>
            <person name="Hunter D."/>
            <person name="Zhang H."/>
            <person name="Mckenzie M."/>
            <person name="Knabel M."/>
            <person name="Harris A."/>
            <person name="Allan A."/>
            <person name="Chen A."/>
            <person name="Janssen B."/>
            <person name="Plunkett B."/>
            <person name="Dwamena C."/>
            <person name="Voogd C."/>
            <person name="Leif D."/>
            <person name="Lafferty D."/>
            <person name="Souleyre E."/>
            <person name="Varkonyi-Gasic E."/>
            <person name="Gambi F."/>
            <person name="Hanley J."/>
            <person name="Yao J.-L."/>
            <person name="Cheung J."/>
            <person name="David K."/>
            <person name="Warren B."/>
            <person name="Marsh K."/>
            <person name="Snowden K."/>
            <person name="Lin-Wang K."/>
            <person name="Brian L."/>
            <person name="Martinez-Sanchez M."/>
            <person name="Wang M."/>
            <person name="Ileperuma N."/>
            <person name="Macnee N."/>
            <person name="Campin R."/>
            <person name="Mcatee P."/>
            <person name="Drummond R."/>
            <person name="Espley R."/>
            <person name="Ireland H."/>
            <person name="Wu R."/>
            <person name="Atkinson R."/>
            <person name="Karunairetnam S."/>
            <person name="Bulley S."/>
            <person name="Chunkath S."/>
            <person name="Hanley Z."/>
            <person name="Storey R."/>
            <person name="Thrimawithana A."/>
            <person name="Thomson S."/>
            <person name="David C."/>
            <person name="Testolin R."/>
        </authorList>
    </citation>
    <scope>NUCLEOTIDE SEQUENCE [LARGE SCALE GENOMIC DNA]</scope>
    <source>
        <strain evidence="17">cv. Red5</strain>
        <tissue evidence="16">Young leaf</tissue>
    </source>
</reference>
<dbReference type="PROSITE" id="PS50873">
    <property type="entry name" value="PEROXIDASE_4"/>
    <property type="match status" value="1"/>
</dbReference>
<dbReference type="Pfam" id="PF00141">
    <property type="entry name" value="peroxidase"/>
    <property type="match status" value="1"/>
</dbReference>
<comment type="catalytic activity">
    <reaction evidence="1">
        <text>2 a phenolic donor + H2O2 = 2 a phenolic radical donor + 2 H2O</text>
        <dbReference type="Rhea" id="RHEA:56136"/>
        <dbReference type="ChEBI" id="CHEBI:15377"/>
        <dbReference type="ChEBI" id="CHEBI:16240"/>
        <dbReference type="ChEBI" id="CHEBI:139520"/>
        <dbReference type="ChEBI" id="CHEBI:139521"/>
        <dbReference type="EC" id="1.11.1.7"/>
    </reaction>
</comment>
<dbReference type="STRING" id="1590841.A0A2R6RYV0"/>
<dbReference type="InterPro" id="IPR010255">
    <property type="entry name" value="Haem_peroxidase_sf"/>
</dbReference>
<dbReference type="PANTHER" id="PTHR31388:SF3">
    <property type="entry name" value="PEROXIDASE 72"/>
    <property type="match status" value="1"/>
</dbReference>
<organism evidence="16 17">
    <name type="scientific">Actinidia chinensis var. chinensis</name>
    <name type="common">Chinese soft-hair kiwi</name>
    <dbReference type="NCBI Taxonomy" id="1590841"/>
    <lineage>
        <taxon>Eukaryota</taxon>
        <taxon>Viridiplantae</taxon>
        <taxon>Streptophyta</taxon>
        <taxon>Embryophyta</taxon>
        <taxon>Tracheophyta</taxon>
        <taxon>Spermatophyta</taxon>
        <taxon>Magnoliopsida</taxon>
        <taxon>eudicotyledons</taxon>
        <taxon>Gunneridae</taxon>
        <taxon>Pentapetalae</taxon>
        <taxon>asterids</taxon>
        <taxon>Ericales</taxon>
        <taxon>Actinidiaceae</taxon>
        <taxon>Actinidia</taxon>
    </lineage>
</organism>
<dbReference type="EMBL" id="NKQK01000002">
    <property type="protein sequence ID" value="PSS35208.1"/>
    <property type="molecule type" value="Genomic_DNA"/>
</dbReference>
<dbReference type="GO" id="GO:0020037">
    <property type="term" value="F:heme binding"/>
    <property type="evidence" value="ECO:0007669"/>
    <property type="project" value="InterPro"/>
</dbReference>
<evidence type="ECO:0000256" key="14">
    <source>
        <dbReference type="RuleBase" id="RU004241"/>
    </source>
</evidence>
<dbReference type="SUPFAM" id="SSF48113">
    <property type="entry name" value="Heme-dependent peroxidases"/>
    <property type="match status" value="1"/>
</dbReference>
<proteinExistence type="inferred from homology"/>
<evidence type="ECO:0000256" key="3">
    <source>
        <dbReference type="ARBA" id="ARBA00012313"/>
    </source>
</evidence>
<keyword evidence="4 16" id="KW-0575">Peroxidase</keyword>
<dbReference type="Gene3D" id="1.10.520.10">
    <property type="match status" value="1"/>
</dbReference>
<dbReference type="InterPro" id="IPR003151">
    <property type="entry name" value="PIK-rel_kinase_FAT"/>
</dbReference>
<dbReference type="GO" id="GO:0140825">
    <property type="term" value="F:lactoperoxidase activity"/>
    <property type="evidence" value="ECO:0007669"/>
    <property type="project" value="UniProtKB-EC"/>
</dbReference>
<dbReference type="AlphaFoldDB" id="A0A2R6RYV0"/>
<dbReference type="InterPro" id="IPR019794">
    <property type="entry name" value="Peroxidases_AS"/>
</dbReference>
<evidence type="ECO:0000256" key="12">
    <source>
        <dbReference type="PIRSR" id="PIRSR600823-4"/>
    </source>
</evidence>
<evidence type="ECO:0000259" key="15">
    <source>
        <dbReference type="PROSITE" id="PS50873"/>
    </source>
</evidence>
<keyword evidence="6 11" id="KW-0479">Metal-binding</keyword>
<keyword evidence="8" id="KW-0560">Oxidoreductase</keyword>
<evidence type="ECO:0000313" key="16">
    <source>
        <dbReference type="EMBL" id="PSS35208.1"/>
    </source>
</evidence>
<evidence type="ECO:0000256" key="11">
    <source>
        <dbReference type="PIRSR" id="PIRSR600823-3"/>
    </source>
</evidence>
<evidence type="ECO:0000256" key="13">
    <source>
        <dbReference type="PIRSR" id="PIRSR600823-5"/>
    </source>
</evidence>
<feature type="binding site" evidence="11">
    <location>
        <position position="50"/>
    </location>
    <ligand>
        <name>Ca(2+)</name>
        <dbReference type="ChEBI" id="CHEBI:29108"/>
        <label>1</label>
    </ligand>
</feature>
<feature type="binding site" evidence="11">
    <location>
        <position position="68"/>
    </location>
    <ligand>
        <name>Ca(2+)</name>
        <dbReference type="ChEBI" id="CHEBI:29108"/>
        <label>1</label>
    </ligand>
</feature>
<keyword evidence="9" id="KW-0408">Iron</keyword>
<name>A0A2R6RYV0_ACTCC</name>
<dbReference type="InterPro" id="IPR000823">
    <property type="entry name" value="Peroxidase_pln"/>
</dbReference>
<dbReference type="Gramene" id="PSS35208">
    <property type="protein sequence ID" value="PSS35208"/>
    <property type="gene ID" value="CEY00_Acc02407"/>
</dbReference>
<comment type="similarity">
    <text evidence="14">Belongs to the peroxidase family.</text>
</comment>
<dbReference type="GO" id="GO:0046872">
    <property type="term" value="F:metal ion binding"/>
    <property type="evidence" value="ECO:0007669"/>
    <property type="project" value="UniProtKB-KW"/>
</dbReference>
<feature type="binding site" evidence="11">
    <location>
        <position position="47"/>
    </location>
    <ligand>
        <name>Ca(2+)</name>
        <dbReference type="ChEBI" id="CHEBI:29108"/>
        <label>1</label>
    </ligand>
</feature>
<dbReference type="Proteomes" id="UP000241394">
    <property type="component" value="Chromosome LG2"/>
</dbReference>
<comment type="cofactor">
    <cofactor evidence="2">
        <name>heme b</name>
        <dbReference type="ChEBI" id="CHEBI:60344"/>
    </cofactor>
</comment>
<reference evidence="17" key="2">
    <citation type="journal article" date="2018" name="BMC Genomics">
        <title>A manually annotated Actinidia chinensis var. chinensis (kiwifruit) genome highlights the challenges associated with draft genomes and gene prediction in plants.</title>
        <authorList>
            <person name="Pilkington S.M."/>
            <person name="Crowhurst R."/>
            <person name="Hilario E."/>
            <person name="Nardozza S."/>
            <person name="Fraser L."/>
            <person name="Peng Y."/>
            <person name="Gunaseelan K."/>
            <person name="Simpson R."/>
            <person name="Tahir J."/>
            <person name="Deroles S.C."/>
            <person name="Templeton K."/>
            <person name="Luo Z."/>
            <person name="Davy M."/>
            <person name="Cheng C."/>
            <person name="McNeilage M."/>
            <person name="Scaglione D."/>
            <person name="Liu Y."/>
            <person name="Zhang Q."/>
            <person name="Datson P."/>
            <person name="De Silva N."/>
            <person name="Gardiner S.E."/>
            <person name="Bassett H."/>
            <person name="Chagne D."/>
            <person name="McCallum J."/>
            <person name="Dzierzon H."/>
            <person name="Deng C."/>
            <person name="Wang Y.Y."/>
            <person name="Barron L."/>
            <person name="Manako K."/>
            <person name="Bowen J."/>
            <person name="Foster T.M."/>
            <person name="Erridge Z.A."/>
            <person name="Tiffin H."/>
            <person name="Waite C.N."/>
            <person name="Davies K.M."/>
            <person name="Grierson E.P."/>
            <person name="Laing W.A."/>
            <person name="Kirk R."/>
            <person name="Chen X."/>
            <person name="Wood M."/>
            <person name="Montefiori M."/>
            <person name="Brummell D.A."/>
            <person name="Schwinn K.E."/>
            <person name="Catanach A."/>
            <person name="Fullerton C."/>
            <person name="Li D."/>
            <person name="Meiyalaghan S."/>
            <person name="Nieuwenhuizen N."/>
            <person name="Read N."/>
            <person name="Prakash R."/>
            <person name="Hunter D."/>
            <person name="Zhang H."/>
            <person name="McKenzie M."/>
            <person name="Knabel M."/>
            <person name="Harris A."/>
            <person name="Allan A.C."/>
            <person name="Gleave A."/>
            <person name="Chen A."/>
            <person name="Janssen B.J."/>
            <person name="Plunkett B."/>
            <person name="Ampomah-Dwamena C."/>
            <person name="Voogd C."/>
            <person name="Leif D."/>
            <person name="Lafferty D."/>
            <person name="Souleyre E.J.F."/>
            <person name="Varkonyi-Gasic E."/>
            <person name="Gambi F."/>
            <person name="Hanley J."/>
            <person name="Yao J.L."/>
            <person name="Cheung J."/>
            <person name="David K.M."/>
            <person name="Warren B."/>
            <person name="Marsh K."/>
            <person name="Snowden K.C."/>
            <person name="Lin-Wang K."/>
            <person name="Brian L."/>
            <person name="Martinez-Sanchez M."/>
            <person name="Wang M."/>
            <person name="Ileperuma N."/>
            <person name="Macnee N."/>
            <person name="Campin R."/>
            <person name="McAtee P."/>
            <person name="Drummond R.S.M."/>
            <person name="Espley R.V."/>
            <person name="Ireland H.S."/>
            <person name="Wu R."/>
            <person name="Atkinson R.G."/>
            <person name="Karunairetnam S."/>
            <person name="Bulley S."/>
            <person name="Chunkath S."/>
            <person name="Hanley Z."/>
            <person name="Storey R."/>
            <person name="Thrimawithana A.H."/>
            <person name="Thomson S."/>
            <person name="David C."/>
            <person name="Testolin R."/>
            <person name="Huang H."/>
            <person name="Hellens R.P."/>
            <person name="Schaffer R.J."/>
        </authorList>
    </citation>
    <scope>NUCLEOTIDE SEQUENCE [LARGE SCALE GENOMIC DNA]</scope>
    <source>
        <strain evidence="17">cv. Red5</strain>
    </source>
</reference>
<evidence type="ECO:0000256" key="2">
    <source>
        <dbReference type="ARBA" id="ARBA00001970"/>
    </source>
</evidence>
<dbReference type="PRINTS" id="PR00461">
    <property type="entry name" value="PLPEROXIDASE"/>
</dbReference>
<keyword evidence="17" id="KW-1185">Reference proteome</keyword>
<feature type="active site" description="Proton acceptor" evidence="10">
    <location>
        <position position="46"/>
    </location>
</feature>
<accession>A0A2R6RYV0</accession>
<evidence type="ECO:0000313" key="17">
    <source>
        <dbReference type="Proteomes" id="UP000241394"/>
    </source>
</evidence>
<feature type="binding site" evidence="11">
    <location>
        <position position="56"/>
    </location>
    <ligand>
        <name>Ca(2+)</name>
        <dbReference type="ChEBI" id="CHEBI:29108"/>
        <label>1</label>
    </ligand>
</feature>
<feature type="site" description="Transition state stabilizer" evidence="12">
    <location>
        <position position="42"/>
    </location>
</feature>
<comment type="cofactor">
    <cofactor evidence="11">
        <name>Ca(2+)</name>
        <dbReference type="ChEBI" id="CHEBI:29108"/>
    </cofactor>
    <text evidence="11">Binds 2 calcium ions per subunit.</text>
</comment>
<gene>
    <name evidence="16" type="ORF">CEY00_Acc02407</name>
</gene>
<feature type="binding site" evidence="11">
    <location>
        <position position="54"/>
    </location>
    <ligand>
        <name>Ca(2+)</name>
        <dbReference type="ChEBI" id="CHEBI:29108"/>
        <label>1</label>
    </ligand>
</feature>
<evidence type="ECO:0000256" key="6">
    <source>
        <dbReference type="ARBA" id="ARBA00022723"/>
    </source>
</evidence>